<dbReference type="SUPFAM" id="SSF51905">
    <property type="entry name" value="FAD/NAD(P)-binding domain"/>
    <property type="match status" value="1"/>
</dbReference>
<dbReference type="PANTHER" id="PTHR43014:SF2">
    <property type="entry name" value="MERCURIC REDUCTASE"/>
    <property type="match status" value="1"/>
</dbReference>
<dbReference type="Gene3D" id="3.50.50.60">
    <property type="entry name" value="FAD/NAD(P)-binding domain"/>
    <property type="match status" value="2"/>
</dbReference>
<evidence type="ECO:0000256" key="4">
    <source>
        <dbReference type="ARBA" id="ARBA00023002"/>
    </source>
</evidence>
<dbReference type="PRINTS" id="PR00368">
    <property type="entry name" value="FADPNR"/>
</dbReference>
<feature type="binding site" evidence="6">
    <location>
        <position position="270"/>
    </location>
    <ligand>
        <name>NAD(+)</name>
        <dbReference type="ChEBI" id="CHEBI:57540"/>
    </ligand>
</feature>
<dbReference type="InterPro" id="IPR001100">
    <property type="entry name" value="Pyr_nuc-diS_OxRdtase"/>
</dbReference>
<organism evidence="10 11">
    <name type="scientific">Cyclobacterium xiamenense</name>
    <dbReference type="NCBI Taxonomy" id="1297121"/>
    <lineage>
        <taxon>Bacteria</taxon>
        <taxon>Pseudomonadati</taxon>
        <taxon>Bacteroidota</taxon>
        <taxon>Cytophagia</taxon>
        <taxon>Cytophagales</taxon>
        <taxon>Cyclobacteriaceae</taxon>
        <taxon>Cyclobacterium</taxon>
    </lineage>
</organism>
<dbReference type="RefSeq" id="WP_092173288.1">
    <property type="nucleotide sequence ID" value="NZ_FNZH01000003.1"/>
</dbReference>
<feature type="domain" description="Pyridine nucleotide-disulphide oxidoreductase dimerisation" evidence="8">
    <location>
        <begin position="347"/>
        <end position="454"/>
    </location>
</feature>
<dbReference type="PRINTS" id="PR00411">
    <property type="entry name" value="PNDRDTASEI"/>
</dbReference>
<keyword evidence="4" id="KW-0560">Oxidoreductase</keyword>
<feature type="binding site" evidence="6">
    <location>
        <position position="311"/>
    </location>
    <ligand>
        <name>FAD</name>
        <dbReference type="ChEBI" id="CHEBI:57692"/>
    </ligand>
</feature>
<evidence type="ECO:0000259" key="8">
    <source>
        <dbReference type="Pfam" id="PF02852"/>
    </source>
</evidence>
<proteinExistence type="inferred from homology"/>
<keyword evidence="3 6" id="KW-0274">FAD</keyword>
<evidence type="ECO:0000259" key="9">
    <source>
        <dbReference type="Pfam" id="PF07992"/>
    </source>
</evidence>
<evidence type="ECO:0000313" key="10">
    <source>
        <dbReference type="EMBL" id="SEJ30843.1"/>
    </source>
</evidence>
<comment type="similarity">
    <text evidence="1">Belongs to the class-I pyridine nucleotide-disulfide oxidoreductase family.</text>
</comment>
<dbReference type="OrthoDB" id="9800167at2"/>
<dbReference type="PANTHER" id="PTHR43014">
    <property type="entry name" value="MERCURIC REDUCTASE"/>
    <property type="match status" value="1"/>
</dbReference>
<dbReference type="InterPro" id="IPR016156">
    <property type="entry name" value="FAD/NAD-linked_Rdtase_dimer_sf"/>
</dbReference>
<name>A0A1H6XP51_9BACT</name>
<dbReference type="STRING" id="1416801.SAMN05192553_103165"/>
<feature type="binding site" evidence="6">
    <location>
        <begin position="180"/>
        <end position="187"/>
    </location>
    <ligand>
        <name>NAD(+)</name>
        <dbReference type="ChEBI" id="CHEBI:57540"/>
    </ligand>
</feature>
<dbReference type="Gene3D" id="3.30.390.30">
    <property type="match status" value="1"/>
</dbReference>
<keyword evidence="6" id="KW-0547">Nucleotide-binding</keyword>
<accession>A0A1H6XP51</accession>
<feature type="disulfide bond" description="Redox-active" evidence="7">
    <location>
        <begin position="41"/>
        <end position="46"/>
    </location>
</feature>
<dbReference type="FunFam" id="3.30.390.30:FF:000001">
    <property type="entry name" value="Dihydrolipoyl dehydrogenase"/>
    <property type="match status" value="1"/>
</dbReference>
<evidence type="ECO:0000256" key="7">
    <source>
        <dbReference type="PIRSR" id="PIRSR000350-4"/>
    </source>
</evidence>
<dbReference type="GO" id="GO:0050660">
    <property type="term" value="F:flavin adenine dinucleotide binding"/>
    <property type="evidence" value="ECO:0007669"/>
    <property type="project" value="TreeGrafter"/>
</dbReference>
<feature type="binding site" evidence="6">
    <location>
        <position position="50"/>
    </location>
    <ligand>
        <name>FAD</name>
        <dbReference type="ChEBI" id="CHEBI:57692"/>
    </ligand>
</feature>
<dbReference type="InterPro" id="IPR004099">
    <property type="entry name" value="Pyr_nucl-diS_OxRdtase_dimer"/>
</dbReference>
<sequence>MKEFDAIIIGAGQSGMPLAKKISAKGLSVALIEKRAIGGTCINDGCSPTKTMAASARVAHLVSRAGDFGVDVGAYTVNQKNVKKRKHYIVDLFRGGAAKGLEKSEQVTIVMGTAILQSDRRVHVEREGQSDLVLSAKKIFINTGSAPRTPEIEGLADCPFLDSTSIMELEETPEHLIVLGGGYIGLEFGQMFRRFGSQVTIMDMASRLVPKEDTDVCEEISCIFKEEQIATKVSIEAKKVSFTNGKITVAYEDAEGNGSVTGSHLLVATGRTPSSGALGLEAVGVTLTDSGHIAVDENFETSVPGIYALGDVAGSPPFTHMAYHDAYLAFNRIYEGNTSLSKKDRLVPYCVFIDPQLARIGLNEEQAKAKGIPYHTGKFWMKHAGRALETDETKGFFKVLVDPESRQILGATILSMDGGEIMAVIQMAMVGKVPYDQIQHLPIAHPTLAESLNNLMGQVKSTNG</sequence>
<dbReference type="Pfam" id="PF02852">
    <property type="entry name" value="Pyr_redox_dim"/>
    <property type="match status" value="1"/>
</dbReference>
<evidence type="ECO:0000256" key="5">
    <source>
        <dbReference type="PIRSR" id="PIRSR000350-2"/>
    </source>
</evidence>
<evidence type="ECO:0000256" key="6">
    <source>
        <dbReference type="PIRSR" id="PIRSR000350-3"/>
    </source>
</evidence>
<evidence type="ECO:0000313" key="11">
    <source>
        <dbReference type="Proteomes" id="UP000199403"/>
    </source>
</evidence>
<dbReference type="SUPFAM" id="SSF55424">
    <property type="entry name" value="FAD/NAD-linked reductases, dimerisation (C-terminal) domain"/>
    <property type="match status" value="1"/>
</dbReference>
<feature type="active site" description="Proton acceptor" evidence="5">
    <location>
        <position position="445"/>
    </location>
</feature>
<evidence type="ECO:0000256" key="1">
    <source>
        <dbReference type="ARBA" id="ARBA00007532"/>
    </source>
</evidence>
<feature type="domain" description="FAD/NAD(P)-binding" evidence="9">
    <location>
        <begin position="5"/>
        <end position="325"/>
    </location>
</feature>
<evidence type="ECO:0000256" key="2">
    <source>
        <dbReference type="ARBA" id="ARBA00022630"/>
    </source>
</evidence>
<keyword evidence="2" id="KW-0285">Flavoprotein</keyword>
<dbReference type="AlphaFoldDB" id="A0A1H6XP51"/>
<keyword evidence="11" id="KW-1185">Reference proteome</keyword>
<dbReference type="Proteomes" id="UP000199403">
    <property type="component" value="Unassembled WGS sequence"/>
</dbReference>
<dbReference type="Pfam" id="PF07992">
    <property type="entry name" value="Pyr_redox_2"/>
    <property type="match status" value="1"/>
</dbReference>
<dbReference type="InterPro" id="IPR023753">
    <property type="entry name" value="FAD/NAD-binding_dom"/>
</dbReference>
<dbReference type="GO" id="GO:0003955">
    <property type="term" value="F:NAD(P)H dehydrogenase (quinone) activity"/>
    <property type="evidence" value="ECO:0007669"/>
    <property type="project" value="TreeGrafter"/>
</dbReference>
<keyword evidence="6" id="KW-0520">NAD</keyword>
<feature type="binding site" evidence="6">
    <location>
        <begin position="143"/>
        <end position="145"/>
    </location>
    <ligand>
        <name>FAD</name>
        <dbReference type="ChEBI" id="CHEBI:57692"/>
    </ligand>
</feature>
<dbReference type="EMBL" id="FNZH01000003">
    <property type="protein sequence ID" value="SEJ30843.1"/>
    <property type="molecule type" value="Genomic_DNA"/>
</dbReference>
<evidence type="ECO:0000256" key="3">
    <source>
        <dbReference type="ARBA" id="ARBA00022827"/>
    </source>
</evidence>
<gene>
    <name evidence="10" type="ORF">SAMN05192553_103165</name>
</gene>
<reference evidence="11" key="1">
    <citation type="submission" date="2016-10" db="EMBL/GenBank/DDBJ databases">
        <authorList>
            <person name="Varghese N."/>
            <person name="Submissions S."/>
        </authorList>
    </citation>
    <scope>NUCLEOTIDE SEQUENCE [LARGE SCALE GENOMIC DNA]</scope>
    <source>
        <strain evidence="11">IBRC-M 10761</strain>
    </source>
</reference>
<dbReference type="InterPro" id="IPR036188">
    <property type="entry name" value="FAD/NAD-bd_sf"/>
</dbReference>
<protein>
    <submittedName>
        <fullName evidence="10">Pyruvate/2-oxoglutarate dehydrogenase complex, dihydrolipoamide dehydrogenase (E3) component</fullName>
    </submittedName>
</protein>
<dbReference type="PIRSF" id="PIRSF000350">
    <property type="entry name" value="Mercury_reductase_MerA"/>
    <property type="match status" value="1"/>
</dbReference>
<keyword evidence="10" id="KW-0670">Pyruvate</keyword>
<comment type="cofactor">
    <cofactor evidence="6">
        <name>FAD</name>
        <dbReference type="ChEBI" id="CHEBI:57692"/>
    </cofactor>
    <text evidence="6">Binds 1 FAD per subunit.</text>
</comment>